<evidence type="ECO:0000256" key="2">
    <source>
        <dbReference type="ARBA" id="ARBA00022475"/>
    </source>
</evidence>
<dbReference type="EMBL" id="CP091511">
    <property type="protein sequence ID" value="UOO91270.1"/>
    <property type="molecule type" value="Genomic_DNA"/>
</dbReference>
<sequence length="175" mass="18453">MNTLTFARNEAIRQNIPVVACGANLSSAGQLTTNGCGANWSEGLFLFGDVDGDHSYTAGKDINIRVTQSPNSNQKSVVTINVEAMPNTVSGTSLSSNPVVQFYPNGQVGVRVGSSTDDEFLIGSNFLQMSVISMDNSTISSVGLLDPVGRVINCGVKAKKENSGNKIAKLCKFES</sequence>
<keyword evidence="5" id="KW-0812">Transmembrane</keyword>
<feature type="domain" description="General secretion pathway GspH" evidence="8">
    <location>
        <begin position="2"/>
        <end position="120"/>
    </location>
</feature>
<keyword evidence="4" id="KW-0997">Cell inner membrane</keyword>
<evidence type="ECO:0000256" key="6">
    <source>
        <dbReference type="ARBA" id="ARBA00022989"/>
    </source>
</evidence>
<evidence type="ECO:0000256" key="1">
    <source>
        <dbReference type="ARBA" id="ARBA00004377"/>
    </source>
</evidence>
<comment type="subcellular location">
    <subcellularLocation>
        <location evidence="1">Cell inner membrane</location>
        <topology evidence="1">Single-pass membrane protein</topology>
    </subcellularLocation>
</comment>
<dbReference type="Proteomes" id="UP000832011">
    <property type="component" value="Chromosome"/>
</dbReference>
<dbReference type="InterPro" id="IPR022346">
    <property type="entry name" value="T2SS_GspH"/>
</dbReference>
<keyword evidence="2" id="KW-1003">Cell membrane</keyword>
<proteinExistence type="predicted"/>
<evidence type="ECO:0000313" key="10">
    <source>
        <dbReference type="Proteomes" id="UP000832011"/>
    </source>
</evidence>
<evidence type="ECO:0000256" key="7">
    <source>
        <dbReference type="ARBA" id="ARBA00023136"/>
    </source>
</evidence>
<dbReference type="Pfam" id="PF12019">
    <property type="entry name" value="GspH"/>
    <property type="match status" value="1"/>
</dbReference>
<keyword evidence="7" id="KW-0472">Membrane</keyword>
<keyword evidence="3" id="KW-0488">Methylation</keyword>
<evidence type="ECO:0000256" key="4">
    <source>
        <dbReference type="ARBA" id="ARBA00022519"/>
    </source>
</evidence>
<dbReference type="Gene3D" id="3.55.40.10">
    <property type="entry name" value="minor pseudopilin epsh domain"/>
    <property type="match status" value="1"/>
</dbReference>
<evidence type="ECO:0000256" key="5">
    <source>
        <dbReference type="ARBA" id="ARBA00022692"/>
    </source>
</evidence>
<name>A0ABY4E681_9NEIS</name>
<accession>A0ABY4E681</accession>
<keyword evidence="10" id="KW-1185">Reference proteome</keyword>
<protein>
    <submittedName>
        <fullName evidence="9">GspH/FimT family protein</fullName>
    </submittedName>
</protein>
<evidence type="ECO:0000313" key="9">
    <source>
        <dbReference type="EMBL" id="UOO91270.1"/>
    </source>
</evidence>
<reference evidence="9 10" key="1">
    <citation type="journal article" date="2022" name="Res Sq">
        <title>Evolution of multicellular longitudinally dividing oral cavity symbionts (Neisseriaceae).</title>
        <authorList>
            <person name="Nyongesa S."/>
            <person name="Weber P."/>
            <person name="Bernet E."/>
            <person name="Pullido F."/>
            <person name="Nieckarz M."/>
            <person name="Delaby M."/>
            <person name="Nieves C."/>
            <person name="Viehboeck T."/>
            <person name="Krause N."/>
            <person name="Rivera-Millot A."/>
            <person name="Nakamura A."/>
            <person name="Vischer N."/>
            <person name="VanNieuwenhze M."/>
            <person name="Brun Y."/>
            <person name="Cava F."/>
            <person name="Bulgheresi S."/>
            <person name="Veyrier F."/>
        </authorList>
    </citation>
    <scope>NUCLEOTIDE SEQUENCE [LARGE SCALE GENOMIC DNA]</scope>
    <source>
        <strain evidence="9 10">SN4</strain>
    </source>
</reference>
<organism evidence="9 10">
    <name type="scientific">Vitreoscilla massiliensis</name>
    <dbReference type="NCBI Taxonomy" id="1689272"/>
    <lineage>
        <taxon>Bacteria</taxon>
        <taxon>Pseudomonadati</taxon>
        <taxon>Pseudomonadota</taxon>
        <taxon>Betaproteobacteria</taxon>
        <taxon>Neisseriales</taxon>
        <taxon>Neisseriaceae</taxon>
        <taxon>Vitreoscilla</taxon>
    </lineage>
</organism>
<evidence type="ECO:0000259" key="8">
    <source>
        <dbReference type="Pfam" id="PF12019"/>
    </source>
</evidence>
<keyword evidence="6" id="KW-1133">Transmembrane helix</keyword>
<evidence type="ECO:0000256" key="3">
    <source>
        <dbReference type="ARBA" id="ARBA00022481"/>
    </source>
</evidence>
<gene>
    <name evidence="9" type="ORF">LVJ82_13215</name>
</gene>